<protein>
    <submittedName>
        <fullName evidence="2">Uncharacterized protein</fullName>
    </submittedName>
</protein>
<dbReference type="Proteomes" id="UP000236290">
    <property type="component" value="Unassembled WGS sequence"/>
</dbReference>
<evidence type="ECO:0000313" key="2">
    <source>
        <dbReference type="EMBL" id="PNP51263.1"/>
    </source>
</evidence>
<gene>
    <name evidence="2" type="ORF">THARTR1_08167</name>
</gene>
<dbReference type="AlphaFoldDB" id="A0A2K0U0E1"/>
<dbReference type="OrthoDB" id="4890700at2759"/>
<feature type="signal peptide" evidence="1">
    <location>
        <begin position="1"/>
        <end position="21"/>
    </location>
</feature>
<evidence type="ECO:0000256" key="1">
    <source>
        <dbReference type="SAM" id="SignalP"/>
    </source>
</evidence>
<organism evidence="2 3">
    <name type="scientific">Trichoderma harzianum</name>
    <name type="common">Hypocrea lixii</name>
    <dbReference type="NCBI Taxonomy" id="5544"/>
    <lineage>
        <taxon>Eukaryota</taxon>
        <taxon>Fungi</taxon>
        <taxon>Dikarya</taxon>
        <taxon>Ascomycota</taxon>
        <taxon>Pezizomycotina</taxon>
        <taxon>Sordariomycetes</taxon>
        <taxon>Hypocreomycetidae</taxon>
        <taxon>Hypocreales</taxon>
        <taxon>Hypocreaceae</taxon>
        <taxon>Trichoderma</taxon>
    </lineage>
</organism>
<reference evidence="2 3" key="1">
    <citation type="submission" date="2017-02" db="EMBL/GenBank/DDBJ databases">
        <title>Genomes of Trichoderma spp. with biocontrol activity.</title>
        <authorList>
            <person name="Gardiner D."/>
            <person name="Kazan K."/>
            <person name="Vos C."/>
            <person name="Harvey P."/>
        </authorList>
    </citation>
    <scope>NUCLEOTIDE SEQUENCE [LARGE SCALE GENOMIC DNA]</scope>
    <source>
        <strain evidence="2 3">Tr1</strain>
    </source>
</reference>
<evidence type="ECO:0000313" key="3">
    <source>
        <dbReference type="Proteomes" id="UP000236290"/>
    </source>
</evidence>
<feature type="chain" id="PRO_5014373012" evidence="1">
    <location>
        <begin position="22"/>
        <end position="336"/>
    </location>
</feature>
<keyword evidence="1" id="KW-0732">Signal</keyword>
<sequence length="336" mass="37630">MLFTTIFNIARIAFFAVPSAASMLEVFHGTSCEDEPNGALTQMLYASHVGYSFCSFADGYGSSLVVRSGEEPDNPDWPYCEWKFYSDRACQVPVATLNPEGHNCACAVLPAFQSYELDCLRLSGDRRRQVRPRRRNTISRTLDAGHDRNLTEPTMDAKNITFPPAQYWGGTCDRPVPTFRTNLSFTSASQVRNMASMMVDRFEVIQRGDPGFVGHIFHGVHQYLNPIFTELERLWKDIRVVTVSGPLHVAVEFTITSEPGYALGTAIEAINPERMPRVLYVLFYTMRRHGMKVVKFRLTSMDEGVSTPVMSMVVRVLGPAEVGRGGHVAVRPIAVY</sequence>
<proteinExistence type="predicted"/>
<dbReference type="EMBL" id="MTYI01000134">
    <property type="protein sequence ID" value="PNP51263.1"/>
    <property type="molecule type" value="Genomic_DNA"/>
</dbReference>
<name>A0A2K0U0E1_TRIHA</name>
<comment type="caution">
    <text evidence="2">The sequence shown here is derived from an EMBL/GenBank/DDBJ whole genome shotgun (WGS) entry which is preliminary data.</text>
</comment>
<accession>A0A2K0U0E1</accession>